<sequence length="75" mass="8738">MELHHAQSGRLTNDLDIAITVTDWEQWLRVGQELLKFEDSTKDNDQKQRFIYKDTFQLNRVPFVEIGAIIGGSFL</sequence>
<name>A0ABT6FRX9_9FLAO</name>
<dbReference type="RefSeq" id="WP_277900062.1">
    <property type="nucleotide sequence ID" value="NZ_JAPMUA010000003.1"/>
</dbReference>
<protein>
    <submittedName>
        <fullName evidence="1">Uncharacterized protein</fullName>
    </submittedName>
</protein>
<accession>A0ABT6FRX9</accession>
<dbReference type="Proteomes" id="UP001153642">
    <property type="component" value="Unassembled WGS sequence"/>
</dbReference>
<comment type="caution">
    <text evidence="1">The sequence shown here is derived from an EMBL/GenBank/DDBJ whole genome shotgun (WGS) entry which is preliminary data.</text>
</comment>
<evidence type="ECO:0000313" key="1">
    <source>
        <dbReference type="EMBL" id="MDG3586024.1"/>
    </source>
</evidence>
<reference evidence="1" key="1">
    <citation type="submission" date="2022-11" db="EMBL/GenBank/DDBJ databases">
        <title>High-quality draft genome sequence of Galbibacter sp. strain CMA-7.</title>
        <authorList>
            <person name="Wei L."/>
            <person name="Dong C."/>
            <person name="Shao Z."/>
        </authorList>
    </citation>
    <scope>NUCLEOTIDE SEQUENCE</scope>
    <source>
        <strain evidence="1">CMA-7</strain>
    </source>
</reference>
<evidence type="ECO:0000313" key="2">
    <source>
        <dbReference type="Proteomes" id="UP001153642"/>
    </source>
</evidence>
<keyword evidence="2" id="KW-1185">Reference proteome</keyword>
<organism evidence="1 2">
    <name type="scientific">Galbibacter pacificus</name>
    <dbReference type="NCBI Taxonomy" id="2996052"/>
    <lineage>
        <taxon>Bacteria</taxon>
        <taxon>Pseudomonadati</taxon>
        <taxon>Bacteroidota</taxon>
        <taxon>Flavobacteriia</taxon>
        <taxon>Flavobacteriales</taxon>
        <taxon>Flavobacteriaceae</taxon>
        <taxon>Galbibacter</taxon>
    </lineage>
</organism>
<proteinExistence type="predicted"/>
<dbReference type="EMBL" id="JAPMUA010000003">
    <property type="protein sequence ID" value="MDG3586024.1"/>
    <property type="molecule type" value="Genomic_DNA"/>
</dbReference>
<gene>
    <name evidence="1" type="ORF">OSR52_09090</name>
</gene>